<dbReference type="EMBL" id="CYKH01000630">
    <property type="protein sequence ID" value="CUG07271.1"/>
    <property type="molecule type" value="Genomic_DNA"/>
</dbReference>
<keyword evidence="14" id="KW-1185">Reference proteome</keyword>
<dbReference type="Proteomes" id="UP000051952">
    <property type="component" value="Unassembled WGS sequence"/>
</dbReference>
<dbReference type="Gene3D" id="3.60.21.10">
    <property type="match status" value="1"/>
</dbReference>
<keyword evidence="6" id="KW-0479">Metal-binding</keyword>
<dbReference type="GO" id="GO:0005634">
    <property type="term" value="C:nucleus"/>
    <property type="evidence" value="ECO:0007669"/>
    <property type="project" value="TreeGrafter"/>
</dbReference>
<feature type="domain" description="Calcineurin-like phosphoesterase" evidence="12">
    <location>
        <begin position="99"/>
        <end position="362"/>
    </location>
</feature>
<evidence type="ECO:0000256" key="3">
    <source>
        <dbReference type="ARBA" id="ARBA00001954"/>
    </source>
</evidence>
<dbReference type="GO" id="GO:0008419">
    <property type="term" value="F:RNA lariat debranching enzyme activity"/>
    <property type="evidence" value="ECO:0007669"/>
    <property type="project" value="TreeGrafter"/>
</dbReference>
<dbReference type="GO" id="GO:0046872">
    <property type="term" value="F:metal ion binding"/>
    <property type="evidence" value="ECO:0007669"/>
    <property type="project" value="UniProtKB-KW"/>
</dbReference>
<dbReference type="PANTHER" id="PTHR12849">
    <property type="entry name" value="RNA LARIAT DEBRANCHING ENZYME"/>
    <property type="match status" value="1"/>
</dbReference>
<evidence type="ECO:0000256" key="9">
    <source>
        <dbReference type="ARBA" id="ARBA00023004"/>
    </source>
</evidence>
<dbReference type="AlphaFoldDB" id="A0A0S4ITU3"/>
<evidence type="ECO:0000256" key="2">
    <source>
        <dbReference type="ARBA" id="ARBA00001947"/>
    </source>
</evidence>
<proteinExistence type="inferred from homology"/>
<protein>
    <recommendedName>
        <fullName evidence="12">Calcineurin-like phosphoesterase domain-containing protein</fullName>
    </recommendedName>
</protein>
<evidence type="ECO:0000313" key="13">
    <source>
        <dbReference type="EMBL" id="CUG07271.1"/>
    </source>
</evidence>
<evidence type="ECO:0000256" key="5">
    <source>
        <dbReference type="ARBA" id="ARBA00022664"/>
    </source>
</evidence>
<dbReference type="SUPFAM" id="SSF56300">
    <property type="entry name" value="Metallo-dependent phosphatases"/>
    <property type="match status" value="1"/>
</dbReference>
<dbReference type="VEuPathDB" id="TriTrypDB:BSAL_73675"/>
<dbReference type="InterPro" id="IPR029052">
    <property type="entry name" value="Metallo-depent_PP-like"/>
</dbReference>
<evidence type="ECO:0000256" key="11">
    <source>
        <dbReference type="SAM" id="MobiDB-lite"/>
    </source>
</evidence>
<name>A0A0S4ITU3_BODSA</name>
<dbReference type="GO" id="GO:0000398">
    <property type="term" value="P:mRNA splicing, via spliceosome"/>
    <property type="evidence" value="ECO:0007669"/>
    <property type="project" value="TreeGrafter"/>
</dbReference>
<sequence length="563" mass="63065">MPRRVETERDILRQREQQEVVESHNPSAFDCQPEASSPVIEAEPNVPSSVTLVSAQVAEAASRAAVVEEASATIVMTHQDPQLHQQPSPVTTRRKKKVHIAIQGCCHGELDKIYEQIREHETNTGQTVDFLLCCGDFQSIRNKEDMQSMAVPDKYKTYGDFVKYYRGEKRVPVLTLFIGGNHEASNLLAEEYYGGYVSEGIFYLGHSSVVTVCGVRIGSLSGIYKGRDYTRPYPTVPYDHQSMRDAYHVRGFELEKLHRYAAVFHKQQQQQVEQQQQDVEGENTKTPEAPAQTKTKQPHAVDIMLSHDWPVGITKYGNEPALLRIKPYFADDISHGALGNPYTMELLKNMRPKFWFAAHLHCHFTAQVAHLSYRPGSRIPTVTCAPTEFVALDKCIHQSRKCLTFMTMEVDELDGDEHATTETKKVKEEDRERCCYPSVIMDPIWVDIVKQTHGMLRTTAETSNSRGGHGTAAAWERSLDALPEFIVGGEQQPVVLSDTATLLSSMQLEPNPLINGGFRRSSISDRPPVVSAVPAPAVQAAVTEDDDGCSWVEDAVGRVGWRR</sequence>
<dbReference type="CDD" id="cd00844">
    <property type="entry name" value="MPP_Dbr1_N"/>
    <property type="match status" value="1"/>
</dbReference>
<keyword evidence="7" id="KW-0378">Hydrolase</keyword>
<dbReference type="InterPro" id="IPR041816">
    <property type="entry name" value="Dbr1_N"/>
</dbReference>
<dbReference type="InterPro" id="IPR004843">
    <property type="entry name" value="Calcineurin-like_PHP"/>
</dbReference>
<dbReference type="PANTHER" id="PTHR12849:SF0">
    <property type="entry name" value="LARIAT DEBRANCHING ENZYME"/>
    <property type="match status" value="1"/>
</dbReference>
<feature type="compositionally biased region" description="Basic and acidic residues" evidence="11">
    <location>
        <begin position="1"/>
        <end position="22"/>
    </location>
</feature>
<reference evidence="14" key="1">
    <citation type="submission" date="2015-09" db="EMBL/GenBank/DDBJ databases">
        <authorList>
            <consortium name="Pathogen Informatics"/>
        </authorList>
    </citation>
    <scope>NUCLEOTIDE SEQUENCE [LARGE SCALE GENOMIC DNA]</scope>
    <source>
        <strain evidence="14">Lake Konstanz</strain>
    </source>
</reference>
<evidence type="ECO:0000256" key="7">
    <source>
        <dbReference type="ARBA" id="ARBA00022801"/>
    </source>
</evidence>
<organism evidence="13 14">
    <name type="scientific">Bodo saltans</name>
    <name type="common">Flagellated protozoan</name>
    <dbReference type="NCBI Taxonomy" id="75058"/>
    <lineage>
        <taxon>Eukaryota</taxon>
        <taxon>Discoba</taxon>
        <taxon>Euglenozoa</taxon>
        <taxon>Kinetoplastea</taxon>
        <taxon>Metakinetoplastina</taxon>
        <taxon>Eubodonida</taxon>
        <taxon>Bodonidae</taxon>
        <taxon>Bodo</taxon>
    </lineage>
</organism>
<keyword evidence="8" id="KW-0862">Zinc</keyword>
<comment type="cofactor">
    <cofactor evidence="1">
        <name>Mn(2+)</name>
        <dbReference type="ChEBI" id="CHEBI:29035"/>
    </cofactor>
</comment>
<comment type="similarity">
    <text evidence="4">Belongs to the lariat debranching enzyme family.</text>
</comment>
<evidence type="ECO:0000259" key="12">
    <source>
        <dbReference type="Pfam" id="PF00149"/>
    </source>
</evidence>
<feature type="region of interest" description="Disordered" evidence="11">
    <location>
        <begin position="1"/>
        <end position="31"/>
    </location>
</feature>
<keyword evidence="9" id="KW-0408">Iron</keyword>
<comment type="cofactor">
    <cofactor evidence="3">
        <name>Fe(2+)</name>
        <dbReference type="ChEBI" id="CHEBI:29033"/>
    </cofactor>
</comment>
<keyword evidence="5" id="KW-0507">mRNA processing</keyword>
<dbReference type="Pfam" id="PF00149">
    <property type="entry name" value="Metallophos"/>
    <property type="match status" value="1"/>
</dbReference>
<evidence type="ECO:0000256" key="10">
    <source>
        <dbReference type="ARBA" id="ARBA00023211"/>
    </source>
</evidence>
<evidence type="ECO:0000256" key="4">
    <source>
        <dbReference type="ARBA" id="ARBA00006045"/>
    </source>
</evidence>
<keyword evidence="10" id="KW-0464">Manganese</keyword>
<comment type="cofactor">
    <cofactor evidence="2">
        <name>Zn(2+)</name>
        <dbReference type="ChEBI" id="CHEBI:29105"/>
    </cofactor>
</comment>
<evidence type="ECO:0000256" key="1">
    <source>
        <dbReference type="ARBA" id="ARBA00001936"/>
    </source>
</evidence>
<evidence type="ECO:0000256" key="8">
    <source>
        <dbReference type="ARBA" id="ARBA00022833"/>
    </source>
</evidence>
<evidence type="ECO:0000313" key="14">
    <source>
        <dbReference type="Proteomes" id="UP000051952"/>
    </source>
</evidence>
<evidence type="ECO:0000256" key="6">
    <source>
        <dbReference type="ARBA" id="ARBA00022723"/>
    </source>
</evidence>
<dbReference type="OrthoDB" id="407609at2759"/>
<accession>A0A0S4ITU3</accession>
<gene>
    <name evidence="13" type="ORF">BSAL_73675</name>
</gene>
<feature type="region of interest" description="Disordered" evidence="11">
    <location>
        <begin position="269"/>
        <end position="297"/>
    </location>
</feature>